<sequence length="63" mass="7113">MLDDSSSQRWIKQQQLSTVPAVRFQQPSTRFRPWGLRDGDTLRPKDDESIPGVRLALSSSGRG</sequence>
<feature type="compositionally biased region" description="Polar residues" evidence="1">
    <location>
        <begin position="1"/>
        <end position="18"/>
    </location>
</feature>
<reference evidence="2" key="2">
    <citation type="submission" date="2015-06" db="UniProtKB">
        <authorList>
            <consortium name="EnsemblPlants"/>
        </authorList>
    </citation>
    <scope>IDENTIFICATION</scope>
    <source>
        <strain evidence="2">DM1-3 516 R44</strain>
    </source>
</reference>
<feature type="region of interest" description="Disordered" evidence="1">
    <location>
        <begin position="1"/>
        <end position="63"/>
    </location>
</feature>
<dbReference type="Proteomes" id="UP000011115">
    <property type="component" value="Unassembled WGS sequence"/>
</dbReference>
<evidence type="ECO:0000313" key="3">
    <source>
        <dbReference type="Proteomes" id="UP000011115"/>
    </source>
</evidence>
<dbReference type="EnsemblPlants" id="PGSC0003DMT400056269">
    <property type="protein sequence ID" value="PGSC0003DMT400056269"/>
    <property type="gene ID" value="PGSC0003DMG400021864"/>
</dbReference>
<organism evidence="2 3">
    <name type="scientific">Solanum tuberosum</name>
    <name type="common">Potato</name>
    <dbReference type="NCBI Taxonomy" id="4113"/>
    <lineage>
        <taxon>Eukaryota</taxon>
        <taxon>Viridiplantae</taxon>
        <taxon>Streptophyta</taxon>
        <taxon>Embryophyta</taxon>
        <taxon>Tracheophyta</taxon>
        <taxon>Spermatophyta</taxon>
        <taxon>Magnoliopsida</taxon>
        <taxon>eudicotyledons</taxon>
        <taxon>Gunneridae</taxon>
        <taxon>Pentapetalae</taxon>
        <taxon>asterids</taxon>
        <taxon>lamiids</taxon>
        <taxon>Solanales</taxon>
        <taxon>Solanaceae</taxon>
        <taxon>Solanoideae</taxon>
        <taxon>Solaneae</taxon>
        <taxon>Solanum</taxon>
    </lineage>
</organism>
<dbReference type="InParanoid" id="M1BZ81"/>
<dbReference type="Gramene" id="PGSC0003DMT400056269">
    <property type="protein sequence ID" value="PGSC0003DMT400056269"/>
    <property type="gene ID" value="PGSC0003DMG400021864"/>
</dbReference>
<name>M1BZ81_SOLTU</name>
<accession>M1BZ81</accession>
<dbReference type="AlphaFoldDB" id="M1BZ81"/>
<dbReference type="HOGENOM" id="CLU_2890202_0_0_1"/>
<keyword evidence="3" id="KW-1185">Reference proteome</keyword>
<evidence type="ECO:0000256" key="1">
    <source>
        <dbReference type="SAM" id="MobiDB-lite"/>
    </source>
</evidence>
<evidence type="ECO:0000313" key="2">
    <source>
        <dbReference type="EnsemblPlants" id="PGSC0003DMT400056269"/>
    </source>
</evidence>
<feature type="compositionally biased region" description="Basic and acidic residues" evidence="1">
    <location>
        <begin position="35"/>
        <end position="48"/>
    </location>
</feature>
<dbReference type="PaxDb" id="4113-PGSC0003DMT400056269"/>
<protein>
    <submittedName>
        <fullName evidence="2">Uncharacterized protein</fullName>
    </submittedName>
</protein>
<reference evidence="3" key="1">
    <citation type="journal article" date="2011" name="Nature">
        <title>Genome sequence and analysis of the tuber crop potato.</title>
        <authorList>
            <consortium name="The Potato Genome Sequencing Consortium"/>
        </authorList>
    </citation>
    <scope>NUCLEOTIDE SEQUENCE [LARGE SCALE GENOMIC DNA]</scope>
    <source>
        <strain evidence="3">cv. DM1-3 516 R44</strain>
    </source>
</reference>
<proteinExistence type="predicted"/>